<dbReference type="PANTHER" id="PTHR42998:SF1">
    <property type="entry name" value="TYPE I RESTRICTION ENZYME HINDI METHYLASE SUBUNIT"/>
    <property type="match status" value="1"/>
</dbReference>
<dbReference type="Gene3D" id="3.40.50.150">
    <property type="entry name" value="Vaccinia Virus protein VP39"/>
    <property type="match status" value="1"/>
</dbReference>
<dbReference type="InterPro" id="IPR022749">
    <property type="entry name" value="D12N6_MeTrfase_N"/>
</dbReference>
<keyword evidence="8" id="KW-0175">Coiled coil</keyword>
<evidence type="ECO:0000256" key="4">
    <source>
        <dbReference type="ARBA" id="ARBA00022679"/>
    </source>
</evidence>
<comment type="catalytic activity">
    <reaction evidence="7">
        <text>a 2'-deoxyadenosine in DNA + S-adenosyl-L-methionine = an N(6)-methyl-2'-deoxyadenosine in DNA + S-adenosyl-L-homocysteine + H(+)</text>
        <dbReference type="Rhea" id="RHEA:15197"/>
        <dbReference type="Rhea" id="RHEA-COMP:12418"/>
        <dbReference type="Rhea" id="RHEA-COMP:12419"/>
        <dbReference type="ChEBI" id="CHEBI:15378"/>
        <dbReference type="ChEBI" id="CHEBI:57856"/>
        <dbReference type="ChEBI" id="CHEBI:59789"/>
        <dbReference type="ChEBI" id="CHEBI:90615"/>
        <dbReference type="ChEBI" id="CHEBI:90616"/>
        <dbReference type="EC" id="2.1.1.72"/>
    </reaction>
</comment>
<dbReference type="EMBL" id="JADJMH010000005">
    <property type="protein sequence ID" value="MBK7674663.1"/>
    <property type="molecule type" value="Genomic_DNA"/>
</dbReference>
<evidence type="ECO:0000256" key="1">
    <source>
        <dbReference type="ARBA" id="ARBA00006594"/>
    </source>
</evidence>
<dbReference type="GO" id="GO:0009307">
    <property type="term" value="P:DNA restriction-modification system"/>
    <property type="evidence" value="ECO:0007669"/>
    <property type="project" value="UniProtKB-KW"/>
</dbReference>
<evidence type="ECO:0000256" key="7">
    <source>
        <dbReference type="ARBA" id="ARBA00047942"/>
    </source>
</evidence>
<dbReference type="PRINTS" id="PR00507">
    <property type="entry name" value="N12N6MTFRASE"/>
</dbReference>
<dbReference type="GO" id="GO:0032259">
    <property type="term" value="P:methylation"/>
    <property type="evidence" value="ECO:0007669"/>
    <property type="project" value="UniProtKB-KW"/>
</dbReference>
<evidence type="ECO:0000256" key="8">
    <source>
        <dbReference type="SAM" id="Coils"/>
    </source>
</evidence>
<dbReference type="GO" id="GO:0003677">
    <property type="term" value="F:DNA binding"/>
    <property type="evidence" value="ECO:0007669"/>
    <property type="project" value="InterPro"/>
</dbReference>
<sequence length="750" mass="83137">MLDYQELKQLEDDLWEAADQLRANSRLTASEYAMPVLGLIFLRHATTRFHALLPEVERNIPARATGALREERVRLGFQGKAAIYLPETARYDHLAALPAGAHVGEAIRDAMIAIEDSVTDQNGSKLLAGALPKDYLGLERDLLAELVKIFNSPLLASARGDVFGRIYEYFLNQFAQSGAQEGGEFFTPPSLVRMIVNVIEPDHGVVLDPACGSAGMFVQTGHFIEDARQRSTHDVDITFYGQEKADVNSKLARMNLAVHGLEGNIRIGNTFYEDHHQLLGRCDFVMANPPFNVDGVQVARIKGQVGEQQSGRLPFGLPGTTTRSRKKEAGETISNANSLWIQYFYSYLNASGRAGFVMASSASDAGNKDREIRQKLVETGHVDVMISIGSKFFYTRSLPCTLWFFDRGKPDDLLDSVLMIDARNVYTVVSPRSHVFTDEQLANLSAITWLYRGEHQKFVELLGRYHHEVGQWLAAMPERLAADSATVTALAGVLADLARRTADGAAVAAVREKLGEGHGLTDELLAAYREDLARLQDDADGWQLRLQAALDGAVQRLPDIRRCRPDSSFAARKALQAAIEAINPPLKAALAALEARHKAWLKLLETAEKSLRARQWPGFDGDTAREARKALLPRDLKKREAPTVRDLAVEAFRRASYFIAQGHWLLSRFPNGWYDDVPGLCKAVAREGIAANDWSLTPGRYVGSAAAIVEDDEEGFRARMREIHSELDELNQRAIDLASRIQAAFSEMVE</sequence>
<keyword evidence="3 11" id="KW-0489">Methyltransferase</keyword>
<reference evidence="11 12" key="1">
    <citation type="submission" date="2020-10" db="EMBL/GenBank/DDBJ databases">
        <title>Connecting structure to function with the recovery of over 1000 high-quality activated sludge metagenome-assembled genomes encoding full-length rRNA genes using long-read sequencing.</title>
        <authorList>
            <person name="Singleton C.M."/>
            <person name="Petriglieri F."/>
            <person name="Kristensen J.M."/>
            <person name="Kirkegaard R.H."/>
            <person name="Michaelsen T.Y."/>
            <person name="Andersen M.H."/>
            <person name="Karst S.M."/>
            <person name="Dueholm M.S."/>
            <person name="Nielsen P.H."/>
            <person name="Albertsen M."/>
        </authorList>
    </citation>
    <scope>NUCLEOTIDE SEQUENCE [LARGE SCALE GENOMIC DNA]</scope>
    <source>
        <strain evidence="11">EsbW_18-Q3-R4-48_BATAC.285</strain>
    </source>
</reference>
<keyword evidence="4" id="KW-0808">Transferase</keyword>
<dbReference type="InterPro" id="IPR038333">
    <property type="entry name" value="T1MK-like_N_sf"/>
</dbReference>
<dbReference type="AlphaFoldDB" id="A0A935UGP4"/>
<evidence type="ECO:0000313" key="11">
    <source>
        <dbReference type="EMBL" id="MBK7674663.1"/>
    </source>
</evidence>
<evidence type="ECO:0000259" key="9">
    <source>
        <dbReference type="Pfam" id="PF02384"/>
    </source>
</evidence>
<proteinExistence type="inferred from homology"/>
<dbReference type="SUPFAM" id="SSF53335">
    <property type="entry name" value="S-adenosyl-L-methionine-dependent methyltransferases"/>
    <property type="match status" value="1"/>
</dbReference>
<comment type="similarity">
    <text evidence="1">Belongs to the N(4)/N(6)-methyltransferase family.</text>
</comment>
<dbReference type="Pfam" id="PF02384">
    <property type="entry name" value="N6_Mtase"/>
    <property type="match status" value="1"/>
</dbReference>
<dbReference type="PANTHER" id="PTHR42998">
    <property type="entry name" value="TYPE I RESTRICTION ENZYME HINDVIIP M PROTEIN-RELATED"/>
    <property type="match status" value="1"/>
</dbReference>
<dbReference type="Gene3D" id="1.20.1260.30">
    <property type="match status" value="1"/>
</dbReference>
<gene>
    <name evidence="11" type="ORF">IPJ27_07755</name>
</gene>
<evidence type="ECO:0000256" key="2">
    <source>
        <dbReference type="ARBA" id="ARBA00011900"/>
    </source>
</evidence>
<accession>A0A935UGP4</accession>
<dbReference type="InterPro" id="IPR052916">
    <property type="entry name" value="Type-I_RE_MTase_Subunit"/>
</dbReference>
<feature type="domain" description="N6 adenine-specific DNA methyltransferase N-terminal" evidence="10">
    <location>
        <begin position="10"/>
        <end position="150"/>
    </location>
</feature>
<keyword evidence="5" id="KW-0949">S-adenosyl-L-methionine</keyword>
<protein>
    <recommendedName>
        <fullName evidence="2">site-specific DNA-methyltransferase (adenine-specific)</fullName>
        <ecNumber evidence="2">2.1.1.72</ecNumber>
    </recommendedName>
</protein>
<feature type="coiled-coil region" evidence="8">
    <location>
        <begin position="713"/>
        <end position="747"/>
    </location>
</feature>
<evidence type="ECO:0000256" key="5">
    <source>
        <dbReference type="ARBA" id="ARBA00022691"/>
    </source>
</evidence>
<comment type="caution">
    <text evidence="11">The sequence shown here is derived from an EMBL/GenBank/DDBJ whole genome shotgun (WGS) entry which is preliminary data.</text>
</comment>
<dbReference type="InterPro" id="IPR003356">
    <property type="entry name" value="DNA_methylase_A-5"/>
</dbReference>
<dbReference type="Pfam" id="PF12161">
    <property type="entry name" value="HsdM_N"/>
    <property type="match status" value="1"/>
</dbReference>
<feature type="domain" description="DNA methylase adenine-specific" evidence="9">
    <location>
        <begin position="160"/>
        <end position="445"/>
    </location>
</feature>
<dbReference type="InterPro" id="IPR029063">
    <property type="entry name" value="SAM-dependent_MTases_sf"/>
</dbReference>
<name>A0A935UGP4_9PROT</name>
<dbReference type="EC" id="2.1.1.72" evidence="2"/>
<evidence type="ECO:0000256" key="6">
    <source>
        <dbReference type="ARBA" id="ARBA00022747"/>
    </source>
</evidence>
<keyword evidence="6" id="KW-0680">Restriction system</keyword>
<dbReference type="GO" id="GO:0009007">
    <property type="term" value="F:site-specific DNA-methyltransferase (adenine-specific) activity"/>
    <property type="evidence" value="ECO:0007669"/>
    <property type="project" value="UniProtKB-EC"/>
</dbReference>
<evidence type="ECO:0000256" key="3">
    <source>
        <dbReference type="ARBA" id="ARBA00022603"/>
    </source>
</evidence>
<evidence type="ECO:0000259" key="10">
    <source>
        <dbReference type="Pfam" id="PF12161"/>
    </source>
</evidence>
<evidence type="ECO:0000313" key="12">
    <source>
        <dbReference type="Proteomes" id="UP000697998"/>
    </source>
</evidence>
<dbReference type="GO" id="GO:0008170">
    <property type="term" value="F:N-methyltransferase activity"/>
    <property type="evidence" value="ECO:0007669"/>
    <property type="project" value="InterPro"/>
</dbReference>
<organism evidence="11 12">
    <name type="scientific">Candidatus Accumulibacter proximus</name>
    <dbReference type="NCBI Taxonomy" id="2954385"/>
    <lineage>
        <taxon>Bacteria</taxon>
        <taxon>Pseudomonadati</taxon>
        <taxon>Pseudomonadota</taxon>
        <taxon>Betaproteobacteria</taxon>
        <taxon>Candidatus Accumulibacter</taxon>
    </lineage>
</organism>
<dbReference type="Proteomes" id="UP000697998">
    <property type="component" value="Unassembled WGS sequence"/>
</dbReference>